<name>A0A1V4KJ41_PATFA</name>
<dbReference type="AlphaFoldDB" id="A0A1V4KJ41"/>
<reference evidence="1 2" key="1">
    <citation type="submission" date="2016-02" db="EMBL/GenBank/DDBJ databases">
        <title>Band-tailed pigeon sequencing and assembly.</title>
        <authorList>
            <person name="Soares A.E."/>
            <person name="Novak B.J."/>
            <person name="Rice E.S."/>
            <person name="O'Connell B."/>
            <person name="Chang D."/>
            <person name="Weber S."/>
            <person name="Shapiro B."/>
        </authorList>
    </citation>
    <scope>NUCLEOTIDE SEQUENCE [LARGE SCALE GENOMIC DNA]</scope>
    <source>
        <strain evidence="1">BTP2013</strain>
        <tissue evidence="1">Blood</tissue>
    </source>
</reference>
<dbReference type="Proteomes" id="UP000190648">
    <property type="component" value="Unassembled WGS sequence"/>
</dbReference>
<sequence>MVTCRAEGRARIRLESPASSTSWKEPSAAKLPVLRTSFYGLTITKDSWKTTSASLHHCSGSPESGFLQNPSPVHC</sequence>
<proteinExistence type="predicted"/>
<dbReference type="EMBL" id="LSYS01003057">
    <property type="protein sequence ID" value="OPJ84496.1"/>
    <property type="molecule type" value="Genomic_DNA"/>
</dbReference>
<evidence type="ECO:0000313" key="1">
    <source>
        <dbReference type="EMBL" id="OPJ84496.1"/>
    </source>
</evidence>
<evidence type="ECO:0000313" key="2">
    <source>
        <dbReference type="Proteomes" id="UP000190648"/>
    </source>
</evidence>
<comment type="caution">
    <text evidence="1">The sequence shown here is derived from an EMBL/GenBank/DDBJ whole genome shotgun (WGS) entry which is preliminary data.</text>
</comment>
<keyword evidence="2" id="KW-1185">Reference proteome</keyword>
<organism evidence="1 2">
    <name type="scientific">Patagioenas fasciata monilis</name>
    <dbReference type="NCBI Taxonomy" id="372326"/>
    <lineage>
        <taxon>Eukaryota</taxon>
        <taxon>Metazoa</taxon>
        <taxon>Chordata</taxon>
        <taxon>Craniata</taxon>
        <taxon>Vertebrata</taxon>
        <taxon>Euteleostomi</taxon>
        <taxon>Archelosauria</taxon>
        <taxon>Archosauria</taxon>
        <taxon>Dinosauria</taxon>
        <taxon>Saurischia</taxon>
        <taxon>Theropoda</taxon>
        <taxon>Coelurosauria</taxon>
        <taxon>Aves</taxon>
        <taxon>Neognathae</taxon>
        <taxon>Neoaves</taxon>
        <taxon>Columbimorphae</taxon>
        <taxon>Columbiformes</taxon>
        <taxon>Columbidae</taxon>
        <taxon>Patagioenas</taxon>
    </lineage>
</organism>
<accession>A0A1V4KJ41</accession>
<gene>
    <name evidence="1" type="ORF">AV530_015897</name>
</gene>
<protein>
    <submittedName>
        <fullName evidence="1">Uncharacterized protein</fullName>
    </submittedName>
</protein>